<dbReference type="InterPro" id="IPR013087">
    <property type="entry name" value="Znf_C2H2_type"/>
</dbReference>
<name>A0A8J8SW81_HALGN</name>
<protein>
    <recommendedName>
        <fullName evidence="3">C2H2-type domain-containing protein</fullName>
    </recommendedName>
</protein>
<dbReference type="AlphaFoldDB" id="A0A8J8SW81"/>
<evidence type="ECO:0000259" key="3">
    <source>
        <dbReference type="PROSITE" id="PS50157"/>
    </source>
</evidence>
<keyword evidence="1" id="KW-0863">Zinc-finger</keyword>
<keyword evidence="1" id="KW-0862">Zinc</keyword>
<accession>A0A8J8SW81</accession>
<feature type="coiled-coil region" evidence="2">
    <location>
        <begin position="84"/>
        <end position="111"/>
    </location>
</feature>
<sequence length="165" mass="19122">MELNQDDQAKMRSQMHVRTGYANVTKSSEQIGRNTSNMAVKQHKKHQVVDTYFSSKIEEMQKEEELQSAAVQLLDGDQLVARVLQSLSSSKEQEQQMIESYQVKCQELDNIERLITQDRAKKFKPCLICGRLFANMEHLKKHEKESKLHKDNVEKLKFAQGTLLL</sequence>
<gene>
    <name evidence="4" type="ORF">FGO68_gene5649</name>
</gene>
<organism evidence="4 5">
    <name type="scientific">Halteria grandinella</name>
    <dbReference type="NCBI Taxonomy" id="5974"/>
    <lineage>
        <taxon>Eukaryota</taxon>
        <taxon>Sar</taxon>
        <taxon>Alveolata</taxon>
        <taxon>Ciliophora</taxon>
        <taxon>Intramacronucleata</taxon>
        <taxon>Spirotrichea</taxon>
        <taxon>Stichotrichia</taxon>
        <taxon>Sporadotrichida</taxon>
        <taxon>Halteriidae</taxon>
        <taxon>Halteria</taxon>
    </lineage>
</organism>
<dbReference type="SUPFAM" id="SSF57667">
    <property type="entry name" value="beta-beta-alpha zinc fingers"/>
    <property type="match status" value="1"/>
</dbReference>
<dbReference type="InterPro" id="IPR036236">
    <property type="entry name" value="Znf_C2H2_sf"/>
</dbReference>
<keyword evidence="1" id="KW-0479">Metal-binding</keyword>
<dbReference type="PROSITE" id="PS50157">
    <property type="entry name" value="ZINC_FINGER_C2H2_2"/>
    <property type="match status" value="1"/>
</dbReference>
<comment type="caution">
    <text evidence="4">The sequence shown here is derived from an EMBL/GenBank/DDBJ whole genome shotgun (WGS) entry which is preliminary data.</text>
</comment>
<dbReference type="OrthoDB" id="10539804at2759"/>
<evidence type="ECO:0000256" key="2">
    <source>
        <dbReference type="SAM" id="Coils"/>
    </source>
</evidence>
<keyword evidence="2" id="KW-0175">Coiled coil</keyword>
<reference evidence="4" key="1">
    <citation type="submission" date="2019-06" db="EMBL/GenBank/DDBJ databases">
        <authorList>
            <person name="Zheng W."/>
        </authorList>
    </citation>
    <scope>NUCLEOTIDE SEQUENCE</scope>
    <source>
        <strain evidence="4">QDHG01</strain>
    </source>
</reference>
<keyword evidence="5" id="KW-1185">Reference proteome</keyword>
<evidence type="ECO:0000313" key="5">
    <source>
        <dbReference type="Proteomes" id="UP000785679"/>
    </source>
</evidence>
<proteinExistence type="predicted"/>
<dbReference type="GO" id="GO:0008270">
    <property type="term" value="F:zinc ion binding"/>
    <property type="evidence" value="ECO:0007669"/>
    <property type="project" value="UniProtKB-KW"/>
</dbReference>
<dbReference type="EMBL" id="RRYP01020263">
    <property type="protein sequence ID" value="TNV72979.1"/>
    <property type="molecule type" value="Genomic_DNA"/>
</dbReference>
<feature type="domain" description="C2H2-type" evidence="3">
    <location>
        <begin position="124"/>
        <end position="154"/>
    </location>
</feature>
<evidence type="ECO:0000313" key="4">
    <source>
        <dbReference type="EMBL" id="TNV72979.1"/>
    </source>
</evidence>
<dbReference type="Proteomes" id="UP000785679">
    <property type="component" value="Unassembled WGS sequence"/>
</dbReference>
<evidence type="ECO:0000256" key="1">
    <source>
        <dbReference type="PROSITE-ProRule" id="PRU00042"/>
    </source>
</evidence>